<evidence type="ECO:0000256" key="7">
    <source>
        <dbReference type="SAM" id="MobiDB-lite"/>
    </source>
</evidence>
<dbReference type="AlphaFoldDB" id="A0A151GDM8"/>
<dbReference type="GO" id="GO:0016874">
    <property type="term" value="F:ligase activity"/>
    <property type="evidence" value="ECO:0007669"/>
    <property type="project" value="UniProtKB-KW"/>
</dbReference>
<dbReference type="EMBL" id="LAYC01000003">
    <property type="protein sequence ID" value="KYK55153.1"/>
    <property type="molecule type" value="Genomic_DNA"/>
</dbReference>
<dbReference type="STRING" id="98403.A0A151GDM8"/>
<feature type="compositionally biased region" description="Acidic residues" evidence="7">
    <location>
        <begin position="332"/>
        <end position="344"/>
    </location>
</feature>
<evidence type="ECO:0000256" key="5">
    <source>
        <dbReference type="ARBA" id="ARBA00023098"/>
    </source>
</evidence>
<gene>
    <name evidence="9" type="ORF">DCS_07115</name>
</gene>
<keyword evidence="9" id="KW-0436">Ligase</keyword>
<feature type="region of interest" description="Disordered" evidence="7">
    <location>
        <begin position="276"/>
        <end position="375"/>
    </location>
</feature>
<keyword evidence="2 8" id="KW-0812">Transmembrane</keyword>
<feature type="compositionally biased region" description="Basic and acidic residues" evidence="7">
    <location>
        <begin position="305"/>
        <end position="324"/>
    </location>
</feature>
<dbReference type="InParanoid" id="A0A151GDM8"/>
<organism evidence="9 10">
    <name type="scientific">Drechmeria coniospora</name>
    <name type="common">Nematophagous fungus</name>
    <name type="synonym">Meria coniospora</name>
    <dbReference type="NCBI Taxonomy" id="98403"/>
    <lineage>
        <taxon>Eukaryota</taxon>
        <taxon>Fungi</taxon>
        <taxon>Dikarya</taxon>
        <taxon>Ascomycota</taxon>
        <taxon>Pezizomycotina</taxon>
        <taxon>Sordariomycetes</taxon>
        <taxon>Hypocreomycetidae</taxon>
        <taxon>Hypocreales</taxon>
        <taxon>Ophiocordycipitaceae</taxon>
        <taxon>Drechmeria</taxon>
    </lineage>
</organism>
<dbReference type="Proteomes" id="UP000076580">
    <property type="component" value="Chromosome 03"/>
</dbReference>
<reference evidence="9 10" key="1">
    <citation type="journal article" date="2016" name="Sci. Rep.">
        <title>Insights into Adaptations to a Near-Obligate Nematode Endoparasitic Lifestyle from the Finished Genome of Drechmeria coniospora.</title>
        <authorList>
            <person name="Zhang L."/>
            <person name="Zhou Z."/>
            <person name="Guo Q."/>
            <person name="Fokkens L."/>
            <person name="Miskei M."/>
            <person name="Pocsi I."/>
            <person name="Zhang W."/>
            <person name="Chen M."/>
            <person name="Wang L."/>
            <person name="Sun Y."/>
            <person name="Donzelli B.G."/>
            <person name="Gibson D.M."/>
            <person name="Nelson D.R."/>
            <person name="Luo J.G."/>
            <person name="Rep M."/>
            <person name="Liu H."/>
            <person name="Yang S."/>
            <person name="Wang J."/>
            <person name="Krasnoff S.B."/>
            <person name="Xu Y."/>
            <person name="Molnar I."/>
            <person name="Lin M."/>
        </authorList>
    </citation>
    <scope>NUCLEOTIDE SEQUENCE [LARGE SCALE GENOMIC DNA]</scope>
    <source>
        <strain evidence="9 10">ARSEF 6962</strain>
    </source>
</reference>
<evidence type="ECO:0000256" key="4">
    <source>
        <dbReference type="ARBA" id="ARBA00022989"/>
    </source>
</evidence>
<evidence type="ECO:0000256" key="2">
    <source>
        <dbReference type="ARBA" id="ARBA00022692"/>
    </source>
</evidence>
<evidence type="ECO:0000256" key="3">
    <source>
        <dbReference type="ARBA" id="ARBA00022824"/>
    </source>
</evidence>
<dbReference type="GeneID" id="63719758"/>
<dbReference type="PANTHER" id="PTHR21212">
    <property type="entry name" value="BERNARDINELLI-SEIP CONGENITAL LIPODYSTROPHY 2 HOMOLOG BSCL2 PROTEIN"/>
    <property type="match status" value="1"/>
</dbReference>
<proteinExistence type="predicted"/>
<name>A0A151GDM8_DRECN</name>
<protein>
    <submittedName>
        <fullName evidence="9">Tubulin-tyrosine ligase</fullName>
    </submittedName>
</protein>
<keyword evidence="10" id="KW-1185">Reference proteome</keyword>
<evidence type="ECO:0000256" key="8">
    <source>
        <dbReference type="SAM" id="Phobius"/>
    </source>
</evidence>
<dbReference type="PANTHER" id="PTHR21212:SF0">
    <property type="entry name" value="SEIPIN"/>
    <property type="match status" value="1"/>
</dbReference>
<dbReference type="RefSeq" id="XP_040654505.1">
    <property type="nucleotide sequence ID" value="XM_040804401.1"/>
</dbReference>
<dbReference type="GO" id="GO:0006629">
    <property type="term" value="P:lipid metabolic process"/>
    <property type="evidence" value="ECO:0007669"/>
    <property type="project" value="UniProtKB-KW"/>
</dbReference>
<feature type="transmembrane region" description="Helical" evidence="8">
    <location>
        <begin position="24"/>
        <end position="45"/>
    </location>
</feature>
<comment type="subcellular location">
    <subcellularLocation>
        <location evidence="1">Endoplasmic reticulum membrane</location>
        <topology evidence="1">Multi-pass membrane protein</topology>
    </subcellularLocation>
</comment>
<dbReference type="Pfam" id="PF06775">
    <property type="entry name" value="Seipin"/>
    <property type="match status" value="1"/>
</dbReference>
<feature type="transmembrane region" description="Helical" evidence="8">
    <location>
        <begin position="237"/>
        <end position="260"/>
    </location>
</feature>
<dbReference type="OrthoDB" id="3990054at2759"/>
<dbReference type="CDD" id="cd23995">
    <property type="entry name" value="Seipin_BSCL2_like"/>
    <property type="match status" value="1"/>
</dbReference>
<dbReference type="GO" id="GO:0005789">
    <property type="term" value="C:endoplasmic reticulum membrane"/>
    <property type="evidence" value="ECO:0007669"/>
    <property type="project" value="UniProtKB-SubCell"/>
</dbReference>
<evidence type="ECO:0000313" key="10">
    <source>
        <dbReference type="Proteomes" id="UP000076580"/>
    </source>
</evidence>
<keyword evidence="4 8" id="KW-1133">Transmembrane helix</keyword>
<keyword evidence="6 8" id="KW-0472">Membrane</keyword>
<comment type="caution">
    <text evidence="9">The sequence shown here is derived from an EMBL/GenBank/DDBJ whole genome shotgun (WGS) entry which is preliminary data.</text>
</comment>
<dbReference type="GO" id="GO:0140042">
    <property type="term" value="P:lipid droplet formation"/>
    <property type="evidence" value="ECO:0007669"/>
    <property type="project" value="UniProtKB-ARBA"/>
</dbReference>
<sequence length="375" mass="41573">MDTIEEAVRVVTSKPVQRAVVNTALFGSGAATLLFLASVATGLFFQNFVPHQFVTTPVHLQYGLGPNPYGVASLTKPPMIKTQQEYEISVSMSMPRSVANLERGNFMVSLYLLGTEANQKLEEDARVFANSREKLTSHNVMLTSRRLALLPYVDPFISTARKLLFLLYHLFFPSSQSCKMTVALAERVTFPASSTLPLSAYVEVEAGQDIQIYSASLTMAARLRGLRWLMFHYRLPVYMAFTLLFWVCEVLFMTFAWAAWGGLTGSIETGKQRLYREEGDEDGSGAGESSDRPYTFPTYGKQPPLKHEPKVKGEGDDGLERRLSDIPLAGAEADDEEELDEKDDVGERRAYDSGLGTSYSEGGSGSVRRRSRGNP</sequence>
<dbReference type="InterPro" id="IPR009617">
    <property type="entry name" value="Seipin"/>
</dbReference>
<evidence type="ECO:0000256" key="6">
    <source>
        <dbReference type="ARBA" id="ARBA00023136"/>
    </source>
</evidence>
<evidence type="ECO:0000256" key="1">
    <source>
        <dbReference type="ARBA" id="ARBA00004477"/>
    </source>
</evidence>
<keyword evidence="5" id="KW-0443">Lipid metabolism</keyword>
<evidence type="ECO:0000313" key="9">
    <source>
        <dbReference type="EMBL" id="KYK55153.1"/>
    </source>
</evidence>
<accession>A0A151GDM8</accession>
<keyword evidence="3" id="KW-0256">Endoplasmic reticulum</keyword>